<dbReference type="InterPro" id="IPR020846">
    <property type="entry name" value="MFS_dom"/>
</dbReference>
<dbReference type="InterPro" id="IPR011701">
    <property type="entry name" value="MFS"/>
</dbReference>
<dbReference type="Gene3D" id="1.20.1250.20">
    <property type="entry name" value="MFS general substrate transporter like domains"/>
    <property type="match status" value="2"/>
</dbReference>
<dbReference type="InterPro" id="IPR036259">
    <property type="entry name" value="MFS_trans_sf"/>
</dbReference>
<dbReference type="FunFam" id="1.20.1250.20:FF:000068">
    <property type="entry name" value="MFS general substrate transporter"/>
    <property type="match status" value="1"/>
</dbReference>
<feature type="transmembrane region" description="Helical" evidence="7">
    <location>
        <begin position="354"/>
        <end position="374"/>
    </location>
</feature>
<comment type="caution">
    <text evidence="9">The sequence shown here is derived from an EMBL/GenBank/DDBJ whole genome shotgun (WGS) entry which is preliminary data.</text>
</comment>
<evidence type="ECO:0000313" key="10">
    <source>
        <dbReference type="Proteomes" id="UP000308133"/>
    </source>
</evidence>
<dbReference type="GO" id="GO:0016020">
    <property type="term" value="C:membrane"/>
    <property type="evidence" value="ECO:0007669"/>
    <property type="project" value="UniProtKB-SubCell"/>
</dbReference>
<evidence type="ECO:0000256" key="4">
    <source>
        <dbReference type="ARBA" id="ARBA00022989"/>
    </source>
</evidence>
<feature type="domain" description="Major facilitator superfamily (MFS) profile" evidence="8">
    <location>
        <begin position="79"/>
        <end position="501"/>
    </location>
</feature>
<sequence>MASEKISTEKYEDSPKSSSPERAFSLHERIEELGLNDKHLSRAEKIRRIDELANSPHVSLETFAHLDLKKILLKIDYRLIPMLSLLYLLSFLDRGNIGNAKIEGLQEDLNMTGPQYNWCLTAFFFTYCAFEVPSNMLLKKFRPSIYLASIMVAWGTVMTLMGIVQNYHGLLSARIMLGVAEAGLFPGVVYFNTMWYCRYEIQVRQALFFSAASVAGAFSGLLAYGISFMDGVGGLEGWRWIFILEGILTVVVAFLAFFTLYDYPQTASFLTVEERIFIVHRLAFDGQDVSTDPQHRVAQSDKFGWQYVSQAFSDWQIYLSVVVYWGYVCPLYGISLFLPTIIRELGYQTTTAQLLTVPIYVTASIITIIVAYIADRKRIRSPFILGGLIFQLVGFVMCIATDSPGVTYAGIFIAAAALYQCQPSNITWLSNNLAGSYKRAVGMGIQIAVGNLAGAMASNFYRQQDSPRYKLGHGLEIGFITAGIIALCVLLMYYKVVNRKREEAVKRGEHLKFTPEELSDLGDKAVTFRYTL</sequence>
<evidence type="ECO:0000256" key="5">
    <source>
        <dbReference type="ARBA" id="ARBA00023136"/>
    </source>
</evidence>
<evidence type="ECO:0000256" key="6">
    <source>
        <dbReference type="SAM" id="MobiDB-lite"/>
    </source>
</evidence>
<feature type="transmembrane region" description="Helical" evidence="7">
    <location>
        <begin position="381"/>
        <end position="400"/>
    </location>
</feature>
<dbReference type="FunFam" id="1.20.1250.20:FF:000034">
    <property type="entry name" value="MFS general substrate transporter"/>
    <property type="match status" value="1"/>
</dbReference>
<feature type="compositionally biased region" description="Basic and acidic residues" evidence="6">
    <location>
        <begin position="1"/>
        <end position="15"/>
    </location>
</feature>
<dbReference type="PROSITE" id="PS50850">
    <property type="entry name" value="MFS"/>
    <property type="match status" value="1"/>
</dbReference>
<evidence type="ECO:0000256" key="7">
    <source>
        <dbReference type="SAM" id="Phobius"/>
    </source>
</evidence>
<dbReference type="PANTHER" id="PTHR43791">
    <property type="entry name" value="PERMEASE-RELATED"/>
    <property type="match status" value="1"/>
</dbReference>
<feature type="region of interest" description="Disordered" evidence="6">
    <location>
        <begin position="1"/>
        <end position="22"/>
    </location>
</feature>
<keyword evidence="4 7" id="KW-1133">Transmembrane helix</keyword>
<dbReference type="Proteomes" id="UP000308133">
    <property type="component" value="Unassembled WGS sequence"/>
</dbReference>
<dbReference type="SUPFAM" id="SSF103473">
    <property type="entry name" value="MFS general substrate transporter"/>
    <property type="match status" value="1"/>
</dbReference>
<organism evidence="9 10">
    <name type="scientific">Elsinoe australis</name>
    <dbReference type="NCBI Taxonomy" id="40998"/>
    <lineage>
        <taxon>Eukaryota</taxon>
        <taxon>Fungi</taxon>
        <taxon>Dikarya</taxon>
        <taxon>Ascomycota</taxon>
        <taxon>Pezizomycotina</taxon>
        <taxon>Dothideomycetes</taxon>
        <taxon>Dothideomycetidae</taxon>
        <taxon>Myriangiales</taxon>
        <taxon>Elsinoaceae</taxon>
        <taxon>Elsinoe</taxon>
    </lineage>
</organism>
<evidence type="ECO:0000259" key="8">
    <source>
        <dbReference type="PROSITE" id="PS50850"/>
    </source>
</evidence>
<proteinExistence type="predicted"/>
<dbReference type="EMBL" id="PTQR01000054">
    <property type="protein sequence ID" value="TKX23238.1"/>
    <property type="molecule type" value="Genomic_DNA"/>
</dbReference>
<evidence type="ECO:0000256" key="3">
    <source>
        <dbReference type="ARBA" id="ARBA00022692"/>
    </source>
</evidence>
<keyword evidence="5 7" id="KW-0472">Membrane</keyword>
<accession>A0A4U7AXB8</accession>
<keyword evidence="3 7" id="KW-0812">Transmembrane</keyword>
<feature type="transmembrane region" description="Helical" evidence="7">
    <location>
        <begin position="440"/>
        <end position="457"/>
    </location>
</feature>
<evidence type="ECO:0000256" key="1">
    <source>
        <dbReference type="ARBA" id="ARBA00004141"/>
    </source>
</evidence>
<feature type="transmembrane region" description="Helical" evidence="7">
    <location>
        <begin position="477"/>
        <end position="497"/>
    </location>
</feature>
<feature type="transmembrane region" description="Helical" evidence="7">
    <location>
        <begin position="175"/>
        <end position="195"/>
    </location>
</feature>
<dbReference type="Pfam" id="PF07690">
    <property type="entry name" value="MFS_1"/>
    <property type="match status" value="1"/>
</dbReference>
<feature type="transmembrane region" description="Helical" evidence="7">
    <location>
        <begin position="406"/>
        <end position="428"/>
    </location>
</feature>
<dbReference type="AlphaFoldDB" id="A0A4U7AXB8"/>
<feature type="transmembrane region" description="Helical" evidence="7">
    <location>
        <begin position="207"/>
        <end position="226"/>
    </location>
</feature>
<keyword evidence="2" id="KW-0813">Transport</keyword>
<gene>
    <name evidence="9" type="ORF">C1H76_4305</name>
</gene>
<feature type="transmembrane region" description="Helical" evidence="7">
    <location>
        <begin position="238"/>
        <end position="261"/>
    </location>
</feature>
<comment type="subcellular location">
    <subcellularLocation>
        <location evidence="1">Membrane</location>
        <topology evidence="1">Multi-pass membrane protein</topology>
    </subcellularLocation>
</comment>
<evidence type="ECO:0000256" key="2">
    <source>
        <dbReference type="ARBA" id="ARBA00022448"/>
    </source>
</evidence>
<dbReference type="PANTHER" id="PTHR43791:SF18">
    <property type="entry name" value="NICOTINIC ACID TRANSPORTER TNA1, PUTATIVE (AFU_ORTHOLOGUE AFUA_3G03820)-RELATED"/>
    <property type="match status" value="1"/>
</dbReference>
<protein>
    <submittedName>
        <fullName evidence="9">MFS transporter-like protein 75</fullName>
    </submittedName>
</protein>
<evidence type="ECO:0000313" key="9">
    <source>
        <dbReference type="EMBL" id="TKX23238.1"/>
    </source>
</evidence>
<name>A0A4U7AXB8_9PEZI</name>
<feature type="transmembrane region" description="Helical" evidence="7">
    <location>
        <begin position="145"/>
        <end position="163"/>
    </location>
</feature>
<feature type="transmembrane region" description="Helical" evidence="7">
    <location>
        <begin position="317"/>
        <end position="342"/>
    </location>
</feature>
<reference evidence="9 10" key="1">
    <citation type="submission" date="2018-02" db="EMBL/GenBank/DDBJ databases">
        <title>Draft genome sequences of Elsinoe sp., causing black scab on jojoba.</title>
        <authorList>
            <person name="Stodart B."/>
            <person name="Jeffress S."/>
            <person name="Ash G."/>
            <person name="Arun Chinnappa K."/>
        </authorList>
    </citation>
    <scope>NUCLEOTIDE SEQUENCE [LARGE SCALE GENOMIC DNA]</scope>
    <source>
        <strain evidence="9 10">Hillstone_2</strain>
    </source>
</reference>
<dbReference type="GO" id="GO:0022857">
    <property type="term" value="F:transmembrane transporter activity"/>
    <property type="evidence" value="ECO:0007669"/>
    <property type="project" value="InterPro"/>
</dbReference>